<name>A0ACC0TZR8_9AGAM</name>
<protein>
    <submittedName>
        <fullName evidence="1">Uncharacterized protein</fullName>
    </submittedName>
</protein>
<reference evidence="1" key="1">
    <citation type="submission" date="2021-03" db="EMBL/GenBank/DDBJ databases">
        <title>Evolutionary priming and transition to the ectomycorrhizal habit in an iconic lineage of mushroom-forming fungi: is preadaptation a requirement?</title>
        <authorList>
            <consortium name="DOE Joint Genome Institute"/>
            <person name="Looney B.P."/>
            <person name="Miyauchi S."/>
            <person name="Morin E."/>
            <person name="Drula E."/>
            <person name="Courty P.E."/>
            <person name="Chicoki N."/>
            <person name="Fauchery L."/>
            <person name="Kohler A."/>
            <person name="Kuo A."/>
            <person name="LaButti K."/>
            <person name="Pangilinan J."/>
            <person name="Lipzen A."/>
            <person name="Riley R."/>
            <person name="Andreopoulos W."/>
            <person name="He G."/>
            <person name="Johnson J."/>
            <person name="Barry K.W."/>
            <person name="Grigoriev I.V."/>
            <person name="Nagy L."/>
            <person name="Hibbett D."/>
            <person name="Henrissat B."/>
            <person name="Matheny P.B."/>
            <person name="Labbe J."/>
            <person name="Martin A.F."/>
        </authorList>
    </citation>
    <scope>NUCLEOTIDE SEQUENCE</scope>
    <source>
        <strain evidence="1">BPL698</strain>
    </source>
</reference>
<proteinExistence type="predicted"/>
<keyword evidence="2" id="KW-1185">Reference proteome</keyword>
<sequence length="183" mass="20496">MHFWCQVVCHCILPLYCHPALVSNIKATDIEHPDPNEGSITDGDDHVWMGNPDMLVEGQWQEFDLEGMLGKWQHSVMSMSTEELSSLAKCNMEEVQGLLNDGDESDLEEGLQIKINALSIQADELVEAAEIIQSELPHKNKIWINSIMSQDIGADVSHLVKDVQHNTMGYQIQGKSLDPDDDI</sequence>
<comment type="caution">
    <text evidence="1">The sequence shown here is derived from an EMBL/GenBank/DDBJ whole genome shotgun (WGS) entry which is preliminary data.</text>
</comment>
<dbReference type="EMBL" id="JAGFNK010000273">
    <property type="protein sequence ID" value="KAI9454440.1"/>
    <property type="molecule type" value="Genomic_DNA"/>
</dbReference>
<dbReference type="Proteomes" id="UP001207468">
    <property type="component" value="Unassembled WGS sequence"/>
</dbReference>
<evidence type="ECO:0000313" key="1">
    <source>
        <dbReference type="EMBL" id="KAI9454440.1"/>
    </source>
</evidence>
<accession>A0ACC0TZR8</accession>
<gene>
    <name evidence="1" type="ORF">F5148DRAFT_1288636</name>
</gene>
<organism evidence="1 2">
    <name type="scientific">Russula earlei</name>
    <dbReference type="NCBI Taxonomy" id="71964"/>
    <lineage>
        <taxon>Eukaryota</taxon>
        <taxon>Fungi</taxon>
        <taxon>Dikarya</taxon>
        <taxon>Basidiomycota</taxon>
        <taxon>Agaricomycotina</taxon>
        <taxon>Agaricomycetes</taxon>
        <taxon>Russulales</taxon>
        <taxon>Russulaceae</taxon>
        <taxon>Russula</taxon>
    </lineage>
</organism>
<evidence type="ECO:0000313" key="2">
    <source>
        <dbReference type="Proteomes" id="UP001207468"/>
    </source>
</evidence>